<evidence type="ECO:0000313" key="1">
    <source>
        <dbReference type="EMBL" id="PWE52284.1"/>
    </source>
</evidence>
<protein>
    <submittedName>
        <fullName evidence="1">Major capsid protein E</fullName>
    </submittedName>
</protein>
<dbReference type="RefSeq" id="WP_109462207.1">
    <property type="nucleotide sequence ID" value="NZ_QFBC01000028.1"/>
</dbReference>
<dbReference type="Proteomes" id="UP000245252">
    <property type="component" value="Unassembled WGS sequence"/>
</dbReference>
<dbReference type="Pfam" id="PF03864">
    <property type="entry name" value="Phage_cap_E"/>
    <property type="match status" value="1"/>
</dbReference>
<accession>A0A2U2DG85</accession>
<reference evidence="1 2" key="1">
    <citation type="submission" date="2018-05" db="EMBL/GenBank/DDBJ databases">
        <title>The draft genome of strain NS-104.</title>
        <authorList>
            <person name="Hang P."/>
            <person name="Jiang J."/>
        </authorList>
    </citation>
    <scope>NUCLEOTIDE SEQUENCE [LARGE SCALE GENOMIC DNA]</scope>
    <source>
        <strain evidence="1 2">NS-104</strain>
    </source>
</reference>
<dbReference type="OrthoDB" id="6388191at2"/>
<proteinExistence type="predicted"/>
<keyword evidence="2" id="KW-1185">Reference proteome</keyword>
<evidence type="ECO:0000313" key="2">
    <source>
        <dbReference type="Proteomes" id="UP000245252"/>
    </source>
</evidence>
<sequence>MSVLNVFKGDAFSVTSLTDSINELEYRPSRLDALGLFEEKSVSTTSVAIERIGDSIQLVPPTPRGGKGDVKDTEKRSMKHLTVPHFLREWSVIADEVQGVRKFGSETETETVMAVVLDKIADNMADLDVTNEYSRLGAVQGVVTYADGSTLNLFDEFGVTQANEVDFDLDNANPGEGVLRKACAAIVRATRTKMGGSPFGYVHSFVGDTFFDQLISHKEVRETYKGWSEAAILRDSYVGPSRAENPIFTFGGIVFENYGAVAAEGDGMKLGIDTLKAKFFPVGARGMFKTYYAPAPYMDTVNTLGKKYYAKQALLDLDKGVYGETQTNALHICTRPGALLRAKNT</sequence>
<comment type="caution">
    <text evidence="1">The sequence shown here is derived from an EMBL/GenBank/DDBJ whole genome shotgun (WGS) entry which is preliminary data.</text>
</comment>
<dbReference type="AlphaFoldDB" id="A0A2U2DG85"/>
<name>A0A2U2DG85_9HYPH</name>
<gene>
    <name evidence="1" type="ORF">DEM27_31580</name>
</gene>
<dbReference type="EMBL" id="QFBC01000028">
    <property type="protein sequence ID" value="PWE52284.1"/>
    <property type="molecule type" value="Genomic_DNA"/>
</dbReference>
<dbReference type="InterPro" id="IPR005564">
    <property type="entry name" value="Major_capsid_GpE"/>
</dbReference>
<organism evidence="1 2">
    <name type="scientific">Metarhizobium album</name>
    <dbReference type="NCBI Taxonomy" id="2182425"/>
    <lineage>
        <taxon>Bacteria</taxon>
        <taxon>Pseudomonadati</taxon>
        <taxon>Pseudomonadota</taxon>
        <taxon>Alphaproteobacteria</taxon>
        <taxon>Hyphomicrobiales</taxon>
        <taxon>Rhizobiaceae</taxon>
        <taxon>Metarhizobium</taxon>
    </lineage>
</organism>